<dbReference type="Proteomes" id="UP001327560">
    <property type="component" value="Chromosome 1"/>
</dbReference>
<gene>
    <name evidence="3" type="ORF">Cni_G01952</name>
</gene>
<reference evidence="3 4" key="1">
    <citation type="submission" date="2023-10" db="EMBL/GenBank/DDBJ databases">
        <title>Chromosome-scale genome assembly provides insights into flower coloration mechanisms of Canna indica.</title>
        <authorList>
            <person name="Li C."/>
        </authorList>
    </citation>
    <scope>NUCLEOTIDE SEQUENCE [LARGE SCALE GENOMIC DNA]</scope>
    <source>
        <tissue evidence="3">Flower</tissue>
    </source>
</reference>
<keyword evidence="4" id="KW-1185">Reference proteome</keyword>
<organism evidence="3 4">
    <name type="scientific">Canna indica</name>
    <name type="common">Indian-shot</name>
    <dbReference type="NCBI Taxonomy" id="4628"/>
    <lineage>
        <taxon>Eukaryota</taxon>
        <taxon>Viridiplantae</taxon>
        <taxon>Streptophyta</taxon>
        <taxon>Embryophyta</taxon>
        <taxon>Tracheophyta</taxon>
        <taxon>Spermatophyta</taxon>
        <taxon>Magnoliopsida</taxon>
        <taxon>Liliopsida</taxon>
        <taxon>Zingiberales</taxon>
        <taxon>Cannaceae</taxon>
        <taxon>Canna</taxon>
    </lineage>
</organism>
<evidence type="ECO:0000259" key="2">
    <source>
        <dbReference type="Pfam" id="PF04043"/>
    </source>
</evidence>
<evidence type="ECO:0000313" key="3">
    <source>
        <dbReference type="EMBL" id="WOK93257.1"/>
    </source>
</evidence>
<accession>A0AAQ3JQ48</accession>
<feature type="region of interest" description="Disordered" evidence="1">
    <location>
        <begin position="30"/>
        <end position="85"/>
    </location>
</feature>
<name>A0AAQ3JQ48_9LILI</name>
<evidence type="ECO:0000256" key="1">
    <source>
        <dbReference type="SAM" id="MobiDB-lite"/>
    </source>
</evidence>
<dbReference type="InterPro" id="IPR006501">
    <property type="entry name" value="Pectinesterase_inhib_dom"/>
</dbReference>
<dbReference type="GO" id="GO:0004857">
    <property type="term" value="F:enzyme inhibitor activity"/>
    <property type="evidence" value="ECO:0007669"/>
    <property type="project" value="InterPro"/>
</dbReference>
<dbReference type="EMBL" id="CP136890">
    <property type="protein sequence ID" value="WOK93257.1"/>
    <property type="molecule type" value="Genomic_DNA"/>
</dbReference>
<dbReference type="InterPro" id="IPR035513">
    <property type="entry name" value="Invertase/methylesterase_inhib"/>
</dbReference>
<dbReference type="Gene3D" id="1.20.140.40">
    <property type="entry name" value="Invertase/pectin methylesterase inhibitor family protein"/>
    <property type="match status" value="1"/>
</dbReference>
<proteinExistence type="predicted"/>
<feature type="compositionally biased region" description="Polar residues" evidence="1">
    <location>
        <begin position="60"/>
        <end position="76"/>
    </location>
</feature>
<dbReference type="Pfam" id="PF04043">
    <property type="entry name" value="PMEI"/>
    <property type="match status" value="1"/>
</dbReference>
<dbReference type="SUPFAM" id="SSF101148">
    <property type="entry name" value="Plant invertase/pectin methylesterase inhibitor"/>
    <property type="match status" value="1"/>
</dbReference>
<feature type="compositionally biased region" description="Basic and acidic residues" evidence="1">
    <location>
        <begin position="35"/>
        <end position="46"/>
    </location>
</feature>
<dbReference type="AlphaFoldDB" id="A0AAQ3JQ48"/>
<protein>
    <recommendedName>
        <fullName evidence="2">Pectinesterase inhibitor domain-containing protein</fullName>
    </recommendedName>
</protein>
<sequence length="213" mass="22849">MHNGIRPSFDDLQPLLIFSLVSNSISPMITSVNDENNKEMREDSDLKSGSGNNIDGDPISDSTPSGADLTISSPPTHATEPTHRNPILLGRVTSNITLARLCALCVHVSTLRYASMAATRREAAALRDFADALGDAADQVGRTTAELRGLEALAGMEVAWRVSNALTGMDSFGEVSSTTANTDLKSDMCHRVRRVKQYTSNALALVSSLVREC</sequence>
<evidence type="ECO:0000313" key="4">
    <source>
        <dbReference type="Proteomes" id="UP001327560"/>
    </source>
</evidence>
<feature type="domain" description="Pectinesterase inhibitor" evidence="2">
    <location>
        <begin position="72"/>
        <end position="205"/>
    </location>
</feature>